<accession>A0A8H3EPC3</accession>
<feature type="transmembrane region" description="Helical" evidence="2">
    <location>
        <begin position="102"/>
        <end position="124"/>
    </location>
</feature>
<keyword evidence="2" id="KW-0472">Membrane</keyword>
<feature type="compositionally biased region" description="Polar residues" evidence="1">
    <location>
        <begin position="1"/>
        <end position="33"/>
    </location>
</feature>
<evidence type="ECO:0000313" key="3">
    <source>
        <dbReference type="EMBL" id="CAF9910931.1"/>
    </source>
</evidence>
<keyword evidence="2" id="KW-1133">Transmembrane helix</keyword>
<feature type="compositionally biased region" description="Basic and acidic residues" evidence="1">
    <location>
        <begin position="139"/>
        <end position="148"/>
    </location>
</feature>
<gene>
    <name evidence="3" type="ORF">HETSPECPRED_010236</name>
</gene>
<name>A0A8H3EPC3_9LECA</name>
<proteinExistence type="predicted"/>
<sequence length="178" mass="18919">MEAFKSTASTDLTTYINSSNKSPAVSSETTPQSRYPGHRPSTLATSTSGSVNSPSLTDLTSASRAVASPSTASATQSSATPTDSSSGTTDFSNNNLSKGGQIAIGVVLPVLTLIVGLVFGIRAWSRKVHLSTRRSIKPDEVTRTDMNAKKPQQRNGQGTDPLRRQMTDMPQNFDQGWI</sequence>
<keyword evidence="2" id="KW-0812">Transmembrane</keyword>
<protein>
    <submittedName>
        <fullName evidence="3">Uncharacterized protein</fullName>
    </submittedName>
</protein>
<comment type="caution">
    <text evidence="3">The sequence shown here is derived from an EMBL/GenBank/DDBJ whole genome shotgun (WGS) entry which is preliminary data.</text>
</comment>
<feature type="region of interest" description="Disordered" evidence="1">
    <location>
        <begin position="139"/>
        <end position="178"/>
    </location>
</feature>
<reference evidence="3" key="1">
    <citation type="submission" date="2021-03" db="EMBL/GenBank/DDBJ databases">
        <authorList>
            <person name="Tagirdzhanova G."/>
        </authorList>
    </citation>
    <scope>NUCLEOTIDE SEQUENCE</scope>
</reference>
<evidence type="ECO:0000256" key="1">
    <source>
        <dbReference type="SAM" id="MobiDB-lite"/>
    </source>
</evidence>
<dbReference type="EMBL" id="CAJPDS010000009">
    <property type="protein sequence ID" value="CAF9910931.1"/>
    <property type="molecule type" value="Genomic_DNA"/>
</dbReference>
<dbReference type="AlphaFoldDB" id="A0A8H3EPC3"/>
<organism evidence="3 4">
    <name type="scientific">Heterodermia speciosa</name>
    <dbReference type="NCBI Taxonomy" id="116794"/>
    <lineage>
        <taxon>Eukaryota</taxon>
        <taxon>Fungi</taxon>
        <taxon>Dikarya</taxon>
        <taxon>Ascomycota</taxon>
        <taxon>Pezizomycotina</taxon>
        <taxon>Lecanoromycetes</taxon>
        <taxon>OSLEUM clade</taxon>
        <taxon>Lecanoromycetidae</taxon>
        <taxon>Caliciales</taxon>
        <taxon>Physciaceae</taxon>
        <taxon>Heterodermia</taxon>
    </lineage>
</organism>
<evidence type="ECO:0000256" key="2">
    <source>
        <dbReference type="SAM" id="Phobius"/>
    </source>
</evidence>
<keyword evidence="4" id="KW-1185">Reference proteome</keyword>
<feature type="compositionally biased region" description="Low complexity" evidence="1">
    <location>
        <begin position="60"/>
        <end position="89"/>
    </location>
</feature>
<feature type="compositionally biased region" description="Polar residues" evidence="1">
    <location>
        <begin position="42"/>
        <end position="59"/>
    </location>
</feature>
<evidence type="ECO:0000313" key="4">
    <source>
        <dbReference type="Proteomes" id="UP000664521"/>
    </source>
</evidence>
<dbReference type="Proteomes" id="UP000664521">
    <property type="component" value="Unassembled WGS sequence"/>
</dbReference>
<feature type="compositionally biased region" description="Polar residues" evidence="1">
    <location>
        <begin position="168"/>
        <end position="178"/>
    </location>
</feature>
<feature type="region of interest" description="Disordered" evidence="1">
    <location>
        <begin position="1"/>
        <end position="92"/>
    </location>
</feature>